<evidence type="ECO:0000256" key="2">
    <source>
        <dbReference type="SAM" id="MobiDB-lite"/>
    </source>
</evidence>
<feature type="compositionally biased region" description="Basic and acidic residues" evidence="2">
    <location>
        <begin position="211"/>
        <end position="221"/>
    </location>
</feature>
<organism evidence="3 4">
    <name type="scientific">Lobosporangium transversale</name>
    <dbReference type="NCBI Taxonomy" id="64571"/>
    <lineage>
        <taxon>Eukaryota</taxon>
        <taxon>Fungi</taxon>
        <taxon>Fungi incertae sedis</taxon>
        <taxon>Mucoromycota</taxon>
        <taxon>Mortierellomycotina</taxon>
        <taxon>Mortierellomycetes</taxon>
        <taxon>Mortierellales</taxon>
        <taxon>Mortierellaceae</taxon>
        <taxon>Lobosporangium</taxon>
    </lineage>
</organism>
<evidence type="ECO:0000313" key="4">
    <source>
        <dbReference type="Proteomes" id="UP000193648"/>
    </source>
</evidence>
<evidence type="ECO:0000313" key="3">
    <source>
        <dbReference type="EMBL" id="ORZ06808.1"/>
    </source>
</evidence>
<feature type="coiled-coil region" evidence="1">
    <location>
        <begin position="136"/>
        <end position="163"/>
    </location>
</feature>
<keyword evidence="4" id="KW-1185">Reference proteome</keyword>
<feature type="region of interest" description="Disordered" evidence="2">
    <location>
        <begin position="270"/>
        <end position="290"/>
    </location>
</feature>
<dbReference type="OrthoDB" id="5876637at2759"/>
<gene>
    <name evidence="3" type="ORF">BCR41DRAFT_425044</name>
</gene>
<feature type="region of interest" description="Disordered" evidence="2">
    <location>
        <begin position="210"/>
        <end position="246"/>
    </location>
</feature>
<feature type="compositionally biased region" description="Acidic residues" evidence="2">
    <location>
        <begin position="272"/>
        <end position="284"/>
    </location>
</feature>
<dbReference type="InParanoid" id="A0A1Y2GC86"/>
<accession>A0A1Y2GC86</accession>
<dbReference type="EMBL" id="MCFF01000044">
    <property type="protein sequence ID" value="ORZ06808.1"/>
    <property type="molecule type" value="Genomic_DNA"/>
</dbReference>
<keyword evidence="1" id="KW-0175">Coiled coil</keyword>
<comment type="caution">
    <text evidence="3">The sequence shown here is derived from an EMBL/GenBank/DDBJ whole genome shotgun (WGS) entry which is preliminary data.</text>
</comment>
<reference evidence="3 4" key="1">
    <citation type="submission" date="2016-07" db="EMBL/GenBank/DDBJ databases">
        <title>Pervasive Adenine N6-methylation of Active Genes in Fungi.</title>
        <authorList>
            <consortium name="DOE Joint Genome Institute"/>
            <person name="Mondo S.J."/>
            <person name="Dannebaum R.O."/>
            <person name="Kuo R.C."/>
            <person name="Labutti K."/>
            <person name="Haridas S."/>
            <person name="Kuo A."/>
            <person name="Salamov A."/>
            <person name="Ahrendt S.R."/>
            <person name="Lipzen A."/>
            <person name="Sullivan W."/>
            <person name="Andreopoulos W.B."/>
            <person name="Clum A."/>
            <person name="Lindquist E."/>
            <person name="Daum C."/>
            <person name="Ramamoorthy G.K."/>
            <person name="Gryganskyi A."/>
            <person name="Culley D."/>
            <person name="Magnuson J.K."/>
            <person name="James T.Y."/>
            <person name="O'Malley M.A."/>
            <person name="Stajich J.E."/>
            <person name="Spatafora J.W."/>
            <person name="Visel A."/>
            <person name="Grigoriev I.V."/>
        </authorList>
    </citation>
    <scope>NUCLEOTIDE SEQUENCE [LARGE SCALE GENOMIC DNA]</scope>
    <source>
        <strain evidence="3 4">NRRL 3116</strain>
    </source>
</reference>
<evidence type="ECO:0000256" key="1">
    <source>
        <dbReference type="SAM" id="Coils"/>
    </source>
</evidence>
<dbReference type="PANTHER" id="PTHR21838">
    <property type="entry name" value="COILED-COIL DOMAIN-CONTAINING PROTEIN 137"/>
    <property type="match status" value="1"/>
</dbReference>
<dbReference type="Proteomes" id="UP000193648">
    <property type="component" value="Unassembled WGS sequence"/>
</dbReference>
<dbReference type="GO" id="GO:0005634">
    <property type="term" value="C:nucleus"/>
    <property type="evidence" value="ECO:0007669"/>
    <property type="project" value="TreeGrafter"/>
</dbReference>
<name>A0A1Y2GC86_9FUNG</name>
<protein>
    <submittedName>
        <fullName evidence="3">Uncharacterized protein</fullName>
    </submittedName>
</protein>
<dbReference type="RefSeq" id="XP_021877729.1">
    <property type="nucleotide sequence ID" value="XM_022030526.1"/>
</dbReference>
<feature type="region of interest" description="Disordered" evidence="2">
    <location>
        <begin position="1"/>
        <end position="106"/>
    </location>
</feature>
<feature type="compositionally biased region" description="Basic and acidic residues" evidence="2">
    <location>
        <begin position="79"/>
        <end position="106"/>
    </location>
</feature>
<dbReference type="PANTHER" id="PTHR21838:SF2">
    <property type="entry name" value="COILED-COIL DOMAIN-CONTAINING PROTEIN 137"/>
    <property type="match status" value="1"/>
</dbReference>
<dbReference type="InterPro" id="IPR026680">
    <property type="entry name" value="CCDC137"/>
</dbReference>
<feature type="compositionally biased region" description="Basic and acidic residues" evidence="2">
    <location>
        <begin position="41"/>
        <end position="55"/>
    </location>
</feature>
<dbReference type="AlphaFoldDB" id="A0A1Y2GC86"/>
<proteinExistence type="predicted"/>
<sequence length="290" mass="33515">MGHKRKKFSERVAERNARGFNESPFKNAASDTPKAFSRIMFKKESIEKKREEQKRNNKSVSSTDHGRTKTGANHNSNKLNDKENGKKHSTEELRIKPNEKMSEFSRRVDEFMRDKLMKATMDNTSKGSKKKKYFEKLKEKEKAKKLKAQEEKAYEEFETIKDKVRLNEIADAPPTLTALPKKRKNDDFMVNKQWKNTPGEEDYDDIVAEVTNKEKKRKTDASSDDPMSTTAKKSSRLKSLTPAGRRIIEEERKKAIENYRLMKARKALERDTELDEDAIADDAEAAAVGF</sequence>
<dbReference type="GeneID" id="33572368"/>